<dbReference type="InterPro" id="IPR050615">
    <property type="entry name" value="ATP-dep_DNA_Helicase"/>
</dbReference>
<dbReference type="SMART" id="SM00487">
    <property type="entry name" value="DEXDc"/>
    <property type="match status" value="1"/>
</dbReference>
<dbReference type="Pfam" id="PF04851">
    <property type="entry name" value="ResIII"/>
    <property type="match status" value="1"/>
</dbReference>
<evidence type="ECO:0000256" key="4">
    <source>
        <dbReference type="ARBA" id="ARBA00022840"/>
    </source>
</evidence>
<name>A0A6I2QX08_FLAPL</name>
<dbReference type="GO" id="GO:0016787">
    <property type="term" value="F:hydrolase activity"/>
    <property type="evidence" value="ECO:0007669"/>
    <property type="project" value="UniProtKB-KW"/>
</dbReference>
<reference evidence="7 8" key="1">
    <citation type="journal article" date="2019" name="Nat. Med.">
        <title>A library of human gut bacterial isolates paired with longitudinal multiomics data enables mechanistic microbiome research.</title>
        <authorList>
            <person name="Poyet M."/>
            <person name="Groussin M."/>
            <person name="Gibbons S.M."/>
            <person name="Avila-Pacheco J."/>
            <person name="Jiang X."/>
            <person name="Kearney S.M."/>
            <person name="Perrotta A.R."/>
            <person name="Berdy B."/>
            <person name="Zhao S."/>
            <person name="Lieberman T.D."/>
            <person name="Swanson P.K."/>
            <person name="Smith M."/>
            <person name="Roesemann S."/>
            <person name="Alexander J.E."/>
            <person name="Rich S.A."/>
            <person name="Livny J."/>
            <person name="Vlamakis H."/>
            <person name="Clish C."/>
            <person name="Bullock K."/>
            <person name="Deik A."/>
            <person name="Scott J."/>
            <person name="Pierce K.A."/>
            <person name="Xavier R.J."/>
            <person name="Alm E.J."/>
        </authorList>
    </citation>
    <scope>NUCLEOTIDE SEQUENCE [LARGE SCALE GENOMIC DNA]</scope>
    <source>
        <strain evidence="7 8">BIOML-A2</strain>
    </source>
</reference>
<evidence type="ECO:0000313" key="6">
    <source>
        <dbReference type="EMBL" id="MDB7905677.1"/>
    </source>
</evidence>
<gene>
    <name evidence="7" type="ORF">GKE97_05020</name>
    <name evidence="6" type="ORF">PND83_06795</name>
</gene>
<sequence length="462" mass="51855">MRMTVSNQLRIENPTADLLEWCKKNLVLANPDYTKKARMNLWLGNTPQKLYLMQWDGDTLVLPYGCFNDVLRLAPFTDVSMTFAPQSKVDFQCNIPLYDYQEKAKDALVESGRGILQSAAGSGKTQIGIALACEIGEKTLWLTHTRDLLLQSKSRAEQYMSSALTGTITEGRVQIGKGITFATVQTMCNLDLNRYRDTWGCVIVDECHRVAGTPTAVTQFSKVLSSLAARHKYGLSATVHRADGMIAATYALLGKIAYQVPDEAVADKIMTVSVLPRPTQIGLSKEFLDTDGTIIYAKLINYLAEDFRRNGQIVGDLMLNAEHYNLVLSDRLAHLEYLMAHLPKHLRDQAVMVDGKMTSKKGKAKREQAIEDMRAGKKHYLFATYALAKEGLDIPRLDRLYLTTPQKDYAIITQSVGRIARTFEGKGEPIAYDYVDNGIQYLVRSYKKRCTSYRKCGCKILE</sequence>
<evidence type="ECO:0000256" key="1">
    <source>
        <dbReference type="ARBA" id="ARBA00022741"/>
    </source>
</evidence>
<evidence type="ECO:0000313" key="8">
    <source>
        <dbReference type="Proteomes" id="UP000434475"/>
    </source>
</evidence>
<dbReference type="InterPro" id="IPR027417">
    <property type="entry name" value="P-loop_NTPase"/>
</dbReference>
<evidence type="ECO:0000313" key="7">
    <source>
        <dbReference type="EMBL" id="MSB18878.1"/>
    </source>
</evidence>
<comment type="caution">
    <text evidence="7">The sequence shown here is derived from an EMBL/GenBank/DDBJ whole genome shotgun (WGS) entry which is preliminary data.</text>
</comment>
<dbReference type="SUPFAM" id="SSF52540">
    <property type="entry name" value="P-loop containing nucleoside triphosphate hydrolases"/>
    <property type="match status" value="2"/>
</dbReference>
<keyword evidence="3 7" id="KW-0347">Helicase</keyword>
<dbReference type="PROSITE" id="PS51192">
    <property type="entry name" value="HELICASE_ATP_BIND_1"/>
    <property type="match status" value="1"/>
</dbReference>
<keyword evidence="1" id="KW-0547">Nucleotide-binding</keyword>
<dbReference type="GO" id="GO:0003677">
    <property type="term" value="F:DNA binding"/>
    <property type="evidence" value="ECO:0007669"/>
    <property type="project" value="InterPro"/>
</dbReference>
<proteinExistence type="predicted"/>
<dbReference type="CDD" id="cd18785">
    <property type="entry name" value="SF2_C"/>
    <property type="match status" value="1"/>
</dbReference>
<dbReference type="Gene3D" id="3.40.50.300">
    <property type="entry name" value="P-loop containing nucleotide triphosphate hydrolases"/>
    <property type="match status" value="2"/>
</dbReference>
<dbReference type="AlphaFoldDB" id="A0A6I2QX08"/>
<dbReference type="RefSeq" id="WP_172697319.1">
    <property type="nucleotide sequence ID" value="NZ_JAJBOD010000002.1"/>
</dbReference>
<evidence type="ECO:0000259" key="5">
    <source>
        <dbReference type="PROSITE" id="PS51192"/>
    </source>
</evidence>
<dbReference type="GO" id="GO:0004386">
    <property type="term" value="F:helicase activity"/>
    <property type="evidence" value="ECO:0007669"/>
    <property type="project" value="UniProtKB-KW"/>
</dbReference>
<keyword evidence="2" id="KW-0378">Hydrolase</keyword>
<evidence type="ECO:0000256" key="2">
    <source>
        <dbReference type="ARBA" id="ARBA00022801"/>
    </source>
</evidence>
<accession>A0A6I2QX08</accession>
<feature type="domain" description="Helicase ATP-binding" evidence="5">
    <location>
        <begin position="105"/>
        <end position="257"/>
    </location>
</feature>
<dbReference type="PANTHER" id="PTHR11274:SF0">
    <property type="entry name" value="GENERAL TRANSCRIPTION AND DNA REPAIR FACTOR IIH HELICASE SUBUNIT XPB"/>
    <property type="match status" value="1"/>
</dbReference>
<dbReference type="Proteomes" id="UP001211006">
    <property type="component" value="Unassembled WGS sequence"/>
</dbReference>
<dbReference type="Proteomes" id="UP000434475">
    <property type="component" value="Unassembled WGS sequence"/>
</dbReference>
<dbReference type="Pfam" id="PF00271">
    <property type="entry name" value="Helicase_C"/>
    <property type="match status" value="1"/>
</dbReference>
<protein>
    <submittedName>
        <fullName evidence="7">DEAD/DEAH box helicase</fullName>
    </submittedName>
</protein>
<dbReference type="InterPro" id="IPR006935">
    <property type="entry name" value="Helicase/UvrB_N"/>
</dbReference>
<dbReference type="PANTHER" id="PTHR11274">
    <property type="entry name" value="RAD25/XP-B DNA REPAIR HELICASE"/>
    <property type="match status" value="1"/>
</dbReference>
<evidence type="ECO:0000256" key="3">
    <source>
        <dbReference type="ARBA" id="ARBA00022806"/>
    </source>
</evidence>
<organism evidence="7 8">
    <name type="scientific">Flavonifractor plautii</name>
    <name type="common">Fusobacterium plautii</name>
    <dbReference type="NCBI Taxonomy" id="292800"/>
    <lineage>
        <taxon>Bacteria</taxon>
        <taxon>Bacillati</taxon>
        <taxon>Bacillota</taxon>
        <taxon>Clostridia</taxon>
        <taxon>Eubacteriales</taxon>
        <taxon>Oscillospiraceae</taxon>
        <taxon>Flavonifractor</taxon>
    </lineage>
</organism>
<dbReference type="GO" id="GO:0005524">
    <property type="term" value="F:ATP binding"/>
    <property type="evidence" value="ECO:0007669"/>
    <property type="project" value="UniProtKB-KW"/>
</dbReference>
<reference evidence="6" key="2">
    <citation type="submission" date="2023-01" db="EMBL/GenBank/DDBJ databases">
        <title>Human gut microbiome strain richness.</title>
        <authorList>
            <person name="Chen-Liaw A."/>
        </authorList>
    </citation>
    <scope>NUCLEOTIDE SEQUENCE</scope>
    <source>
        <strain evidence="6">2225st1_A6_2225SCRN_200828</strain>
    </source>
</reference>
<dbReference type="EMBL" id="WKPR01000004">
    <property type="protein sequence ID" value="MSB18878.1"/>
    <property type="molecule type" value="Genomic_DNA"/>
</dbReference>
<dbReference type="InterPro" id="IPR014001">
    <property type="entry name" value="Helicase_ATP-bd"/>
</dbReference>
<dbReference type="EMBL" id="JAQLWO010000005">
    <property type="protein sequence ID" value="MDB7905677.1"/>
    <property type="molecule type" value="Genomic_DNA"/>
</dbReference>
<dbReference type="InterPro" id="IPR001650">
    <property type="entry name" value="Helicase_C-like"/>
</dbReference>
<keyword evidence="4" id="KW-0067">ATP-binding</keyword>
<dbReference type="SMART" id="SM00490">
    <property type="entry name" value="HELICc"/>
    <property type="match status" value="1"/>
</dbReference>